<evidence type="ECO:0000256" key="6">
    <source>
        <dbReference type="PROSITE-ProRule" id="PRU01023"/>
    </source>
</evidence>
<comment type="caution">
    <text evidence="9">The sequence shown here is derived from an EMBL/GenBank/DDBJ whole genome shotgun (WGS) entry which is preliminary data.</text>
</comment>
<dbReference type="Pfam" id="PF17125">
    <property type="entry name" value="Methyltr_RsmF_N"/>
    <property type="match status" value="1"/>
</dbReference>
<feature type="domain" description="SAM-dependent MTase RsmB/NOP-type" evidence="8">
    <location>
        <begin position="25"/>
        <end position="326"/>
    </location>
</feature>
<dbReference type="PROSITE" id="PS51686">
    <property type="entry name" value="SAM_MT_RSMB_NOP"/>
    <property type="match status" value="1"/>
</dbReference>
<evidence type="ECO:0000256" key="3">
    <source>
        <dbReference type="ARBA" id="ARBA00022679"/>
    </source>
</evidence>
<dbReference type="InterPro" id="IPR023267">
    <property type="entry name" value="RCMT"/>
</dbReference>
<evidence type="ECO:0000256" key="5">
    <source>
        <dbReference type="ARBA" id="ARBA00022884"/>
    </source>
</evidence>
<dbReference type="InterPro" id="IPR031340">
    <property type="entry name" value="RsmF_methylt_CI"/>
</dbReference>
<keyword evidence="5 6" id="KW-0694">RNA-binding</keyword>
<dbReference type="Pfam" id="PF17126">
    <property type="entry name" value="RsmF_methylt_CI"/>
    <property type="match status" value="1"/>
</dbReference>
<evidence type="ECO:0000256" key="4">
    <source>
        <dbReference type="ARBA" id="ARBA00022691"/>
    </source>
</evidence>
<feature type="binding site" evidence="6">
    <location>
        <position position="186"/>
    </location>
    <ligand>
        <name>S-adenosyl-L-methionine</name>
        <dbReference type="ChEBI" id="CHEBI:59789"/>
    </ligand>
</feature>
<dbReference type="Pfam" id="PF01189">
    <property type="entry name" value="Methyltr_RsmB-F"/>
    <property type="match status" value="1"/>
</dbReference>
<dbReference type="CDD" id="cd21147">
    <property type="entry name" value="RsmF_methylt_CTD1"/>
    <property type="match status" value="1"/>
</dbReference>
<gene>
    <name evidence="9" type="ORF">J2Z22_002436</name>
</gene>
<dbReference type="Pfam" id="PF13636">
    <property type="entry name" value="Methyltranf_PUA"/>
    <property type="match status" value="1"/>
</dbReference>
<name>A0ABU3HA47_9BACL</name>
<dbReference type="PRINTS" id="PR02008">
    <property type="entry name" value="RCMTFAMILY"/>
</dbReference>
<evidence type="ECO:0000313" key="9">
    <source>
        <dbReference type="EMBL" id="MDT3426902.1"/>
    </source>
</evidence>
<dbReference type="Gene3D" id="3.30.70.1170">
    <property type="entry name" value="Sun protein, domain 3"/>
    <property type="match status" value="1"/>
</dbReference>
<dbReference type="Proteomes" id="UP001248709">
    <property type="component" value="Unassembled WGS sequence"/>
</dbReference>
<feature type="active site" description="Nucleophile" evidence="6">
    <location>
        <position position="239"/>
    </location>
</feature>
<dbReference type="CDD" id="cd02440">
    <property type="entry name" value="AdoMet_MTases"/>
    <property type="match status" value="1"/>
</dbReference>
<dbReference type="InterPro" id="IPR029063">
    <property type="entry name" value="SAM-dependent_MTases_sf"/>
</dbReference>
<evidence type="ECO:0000256" key="7">
    <source>
        <dbReference type="SAM" id="MobiDB-lite"/>
    </source>
</evidence>
<keyword evidence="4 6" id="KW-0949">S-adenosyl-L-methionine</keyword>
<dbReference type="InterPro" id="IPR031341">
    <property type="entry name" value="Methyltr_RsmF_N"/>
</dbReference>
<dbReference type="PANTHER" id="PTHR22807">
    <property type="entry name" value="NOP2 YEAST -RELATED NOL1/NOP2/FMU SUN DOMAIN-CONTAINING"/>
    <property type="match status" value="1"/>
</dbReference>
<keyword evidence="3 6" id="KW-0808">Transferase</keyword>
<dbReference type="InterPro" id="IPR049560">
    <property type="entry name" value="MeTrfase_RsmB-F_NOP2_cat"/>
</dbReference>
<keyword evidence="10" id="KW-1185">Reference proteome</keyword>
<dbReference type="InterPro" id="IPR027391">
    <property type="entry name" value="Nol1_Nop2_Fmu_2"/>
</dbReference>
<dbReference type="PANTHER" id="PTHR22807:SF30">
    <property type="entry name" value="28S RRNA (CYTOSINE(4447)-C(5))-METHYLTRANSFERASE-RELATED"/>
    <property type="match status" value="1"/>
</dbReference>
<reference evidence="9 10" key="1">
    <citation type="submission" date="2023-07" db="EMBL/GenBank/DDBJ databases">
        <title>Genomic Encyclopedia of Type Strains, Phase IV (KMG-IV): sequencing the most valuable type-strain genomes for metagenomic binning, comparative biology and taxonomic classification.</title>
        <authorList>
            <person name="Goeker M."/>
        </authorList>
    </citation>
    <scope>NUCLEOTIDE SEQUENCE [LARGE SCALE GENOMIC DNA]</scope>
    <source>
        <strain evidence="9 10">T98</strain>
    </source>
</reference>
<feature type="binding site" evidence="6">
    <location>
        <position position="141"/>
    </location>
    <ligand>
        <name>S-adenosyl-L-methionine</name>
        <dbReference type="ChEBI" id="CHEBI:59789"/>
    </ligand>
</feature>
<evidence type="ECO:0000259" key="8">
    <source>
        <dbReference type="PROSITE" id="PS51686"/>
    </source>
</evidence>
<keyword evidence="2 6" id="KW-0489">Methyltransferase</keyword>
<accession>A0ABU3HA47</accession>
<comment type="similarity">
    <text evidence="6">Belongs to the class I-like SAM-binding methyltransferase superfamily. RsmB/NOP family.</text>
</comment>
<dbReference type="GO" id="GO:0008168">
    <property type="term" value="F:methyltransferase activity"/>
    <property type="evidence" value="ECO:0007669"/>
    <property type="project" value="UniProtKB-KW"/>
</dbReference>
<evidence type="ECO:0000256" key="2">
    <source>
        <dbReference type="ARBA" id="ARBA00022603"/>
    </source>
</evidence>
<keyword evidence="1" id="KW-0963">Cytoplasm</keyword>
<dbReference type="SUPFAM" id="SSF53335">
    <property type="entry name" value="S-adenosyl-L-methionine-dependent methyltransferases"/>
    <property type="match status" value="1"/>
</dbReference>
<evidence type="ECO:0000256" key="1">
    <source>
        <dbReference type="ARBA" id="ARBA00022490"/>
    </source>
</evidence>
<feature type="compositionally biased region" description="Basic and acidic residues" evidence="7">
    <location>
        <begin position="292"/>
        <end position="307"/>
    </location>
</feature>
<protein>
    <submittedName>
        <fullName evidence="9">NOL1/NOP2/sun family putative RNA methylase</fullName>
    </submittedName>
</protein>
<sequence length="463" mass="50478">MNKEMLPAAFTAMIRKMLGSETDAFLDTYAAPKTLGLRMNGLKISPEPAGSAAEHAARLFGLRPVPWCSEGYYYEDPARPGRHPYHEAGLYYIQEPSAMSAAVLLDPQPGETVLDLAAAPGGKTTHIASLMEGRGLLVSNEIHPERAKILAENVERMGISHALVTSASPGDLAGRFPEAFDRIMLDAPCSGEGMFRKDQDAIGEWSPEHVDMCAARQWDIVQDAYTMLKPGGRLAYSTCTFNRKENEELIERLTAAYPDMELLTAKRLWPHQNKGEGHFVALLAKGGIPSSADKRHPSLAKRGERSGKGHAGGRADAAAQAAFRQFREWAASEVPGLRAEGVPVLFGDSLYLLPSAFGESFSLELLRGMRIPRAGLHLAHLKKNRLEPAHALAMSLCPEQTARSFNLDPGSPETRSWLRGESLTVPGNLHGWTLVTVDHLPLGWGKASSGQLKNHYPKGLRLP</sequence>
<organism evidence="9 10">
    <name type="scientific">Paenibacillus forsythiae</name>
    <dbReference type="NCBI Taxonomy" id="365616"/>
    <lineage>
        <taxon>Bacteria</taxon>
        <taxon>Bacillati</taxon>
        <taxon>Bacillota</taxon>
        <taxon>Bacilli</taxon>
        <taxon>Bacillales</taxon>
        <taxon>Paenibacillaceae</taxon>
        <taxon>Paenibacillus</taxon>
    </lineage>
</organism>
<dbReference type="Gene3D" id="3.40.50.150">
    <property type="entry name" value="Vaccinia Virus protein VP39"/>
    <property type="match status" value="1"/>
</dbReference>
<proteinExistence type="inferred from homology"/>
<comment type="caution">
    <text evidence="6">Lacks conserved residue(s) required for the propagation of feature annotation.</text>
</comment>
<evidence type="ECO:0000313" key="10">
    <source>
        <dbReference type="Proteomes" id="UP001248709"/>
    </source>
</evidence>
<dbReference type="RefSeq" id="WP_025698223.1">
    <property type="nucleotide sequence ID" value="NZ_JAUSUY010000009.1"/>
</dbReference>
<dbReference type="EMBL" id="JAUSUY010000009">
    <property type="protein sequence ID" value="MDT3426902.1"/>
    <property type="molecule type" value="Genomic_DNA"/>
</dbReference>
<feature type="binding site" evidence="6">
    <location>
        <begin position="117"/>
        <end position="123"/>
    </location>
    <ligand>
        <name>S-adenosyl-L-methionine</name>
        <dbReference type="ChEBI" id="CHEBI:59789"/>
    </ligand>
</feature>
<dbReference type="GO" id="GO:0032259">
    <property type="term" value="P:methylation"/>
    <property type="evidence" value="ECO:0007669"/>
    <property type="project" value="UniProtKB-KW"/>
</dbReference>
<dbReference type="Gene3D" id="2.30.130.60">
    <property type="match status" value="1"/>
</dbReference>
<feature type="region of interest" description="Disordered" evidence="7">
    <location>
        <begin position="288"/>
        <end position="314"/>
    </location>
</feature>
<dbReference type="InterPro" id="IPR001678">
    <property type="entry name" value="MeTrfase_RsmB-F_NOP2_dom"/>
</dbReference>